<dbReference type="EMBL" id="RSDW01000001">
    <property type="protein sequence ID" value="RSL19252.1"/>
    <property type="molecule type" value="Genomic_DNA"/>
</dbReference>
<sequence length="1123" mass="122127">MNLDKFENEFSMQRKQGVVRGFLSLLLLVVFGTATALAQIDTGTITGVIRDAQGAVVQGATVTIRNVATGVVTTTKTNNDGNYEALGLIPGNYSVEATSTGFGVTKNPLVEVHVKTRAQVDFSLTVGANQERIEVNEVGVTLQTQSADVGIVVGSQQITDLPLNARRYADLALLAPGIFKNPSVANPAPDRFSSNGNTETQNYFALDGVDNNSGSTNLQEGSVQNVQPPPDAIQEFRLQTRTYSTEFGTSAGAVVNASIKSGTNQFHGNAFLFARNSVFDSNTYFNRQKGIPKGTFSQNQFGGTIGGPIYRDHTFFFGDYQGLRSQKDVTESSVVPSANMKTGNFSELSSTTYPLNSIATGQAGCITPATRIISPSCLDPVGVKLAALFPDPNDPRVPVWTGATNYNYVFLSPTQNNSTDLRIDHKLRANDTIFGRYSFLQQHRQDPLWTSNPIAGNGGFATDYAIRNQGVALGWTHVFSSSAVNQARYGFSRDNAHSNPIGLQLGTSNAPDYGLTGIPVSPYTAGIPPIYISGLVTLGVDRFRPQFQASQTFQFIDIFTKLLGAHSLMFGYQYHRNTDTFLDLQAPQGFMQSTGIYTNKSGFGVADFMLGDIASTIYNTPLDVHQFLPGHSFFGQDTWRVAKNLTVNYGLRYELYAPMLNRTNSVSNFSPANGGSLVPASVTAGGWSDRALINADKNNVAPRFGFSYQSSERVVFRGGYGIFYQFINRIGSESQLALNQPFLKAVQTSQTNGSVTPVFQLMNGFPGALYSGSVVPLTLQKNNWQDPNQRTSYIQQASFGPQVLLTSNTVMELTWVGNWGRKMNRLSNANQGQVIGFANPAQAIVQFPYANLNTTTTAIGGTGTHSFLEFSSNEGNTSYNSLQASLRRPLVKGLGYQISYTWAHAITDFVDNLTGGSTPQNAFDYSHERSNSPFDQRHRFVASGLWRLPFGQDGWIMNNDSKAARLLGNWQLNGIVTLQTGLPLNITAPDNSQTGGNHAAYANCVSDPFANTTTSRIAISTQNVPGVFINPNGFSIPGPGTFGTCRPRLFHGPGSQNVDMSLFKQFPLGEVRKIELRFEFFNLFNHANFANPATSMSNTATFGKVSSTVNDPREIQMAGKFYF</sequence>
<keyword evidence="8" id="KW-0645">Protease</keyword>
<dbReference type="PANTHER" id="PTHR30069">
    <property type="entry name" value="TONB-DEPENDENT OUTER MEMBRANE RECEPTOR"/>
    <property type="match status" value="1"/>
</dbReference>
<keyword evidence="4" id="KW-0812">Transmembrane</keyword>
<keyword evidence="3" id="KW-1134">Transmembrane beta strand</keyword>
<dbReference type="InterPro" id="IPR036942">
    <property type="entry name" value="Beta-barrel_TonB_sf"/>
</dbReference>
<dbReference type="AlphaFoldDB" id="A0A3R9QEA2"/>
<gene>
    <name evidence="8" type="ORF">EDE15_4912</name>
</gene>
<evidence type="ECO:0000256" key="6">
    <source>
        <dbReference type="ARBA" id="ARBA00023237"/>
    </source>
</evidence>
<dbReference type="RefSeq" id="WP_125487504.1">
    <property type="nucleotide sequence ID" value="NZ_RSDW01000001.1"/>
</dbReference>
<reference evidence="8 9" key="1">
    <citation type="submission" date="2018-12" db="EMBL/GenBank/DDBJ databases">
        <title>Sequencing of bacterial isolates from soil warming experiment in Harvard Forest, Massachusetts, USA.</title>
        <authorList>
            <person name="Deangelis K."/>
        </authorList>
    </citation>
    <scope>NUCLEOTIDE SEQUENCE [LARGE SCALE GENOMIC DNA]</scope>
    <source>
        <strain evidence="8 9">EB153</strain>
    </source>
</reference>
<feature type="domain" description="TonB-dependent transporter Oar-like beta-barrel" evidence="7">
    <location>
        <begin position="259"/>
        <end position="1116"/>
    </location>
</feature>
<dbReference type="PROSITE" id="PS01156">
    <property type="entry name" value="TONB_DEPENDENT_REC_2"/>
    <property type="match status" value="1"/>
</dbReference>
<name>A0A3R9QEA2_9BACT</name>
<dbReference type="Pfam" id="PF13620">
    <property type="entry name" value="CarboxypepD_reg"/>
    <property type="match status" value="1"/>
</dbReference>
<comment type="caution">
    <text evidence="8">The sequence shown here is derived from an EMBL/GenBank/DDBJ whole genome shotgun (WGS) entry which is preliminary data.</text>
</comment>
<dbReference type="Pfam" id="PF25183">
    <property type="entry name" value="OMP_b-brl_4"/>
    <property type="match status" value="1"/>
</dbReference>
<evidence type="ECO:0000313" key="9">
    <source>
        <dbReference type="Proteomes" id="UP000269669"/>
    </source>
</evidence>
<dbReference type="GO" id="GO:0009279">
    <property type="term" value="C:cell outer membrane"/>
    <property type="evidence" value="ECO:0007669"/>
    <property type="project" value="UniProtKB-SubCell"/>
</dbReference>
<protein>
    <submittedName>
        <fullName evidence="8">Carboxypeptidase family protein</fullName>
    </submittedName>
</protein>
<keyword evidence="6" id="KW-0998">Cell outer membrane</keyword>
<dbReference type="GO" id="GO:0044718">
    <property type="term" value="P:siderophore transmembrane transport"/>
    <property type="evidence" value="ECO:0007669"/>
    <property type="project" value="TreeGrafter"/>
</dbReference>
<evidence type="ECO:0000256" key="1">
    <source>
        <dbReference type="ARBA" id="ARBA00004571"/>
    </source>
</evidence>
<keyword evidence="2" id="KW-0813">Transport</keyword>
<proteinExistence type="predicted"/>
<dbReference type="Gene3D" id="2.60.40.1120">
    <property type="entry name" value="Carboxypeptidase-like, regulatory domain"/>
    <property type="match status" value="1"/>
</dbReference>
<keyword evidence="9" id="KW-1185">Reference proteome</keyword>
<keyword evidence="5" id="KW-0472">Membrane</keyword>
<accession>A0A3R9QEA2</accession>
<dbReference type="Gene3D" id="2.40.170.20">
    <property type="entry name" value="TonB-dependent receptor, beta-barrel domain"/>
    <property type="match status" value="1"/>
</dbReference>
<organism evidence="8 9">
    <name type="scientific">Edaphobacter aggregans</name>
    <dbReference type="NCBI Taxonomy" id="570835"/>
    <lineage>
        <taxon>Bacteria</taxon>
        <taxon>Pseudomonadati</taxon>
        <taxon>Acidobacteriota</taxon>
        <taxon>Terriglobia</taxon>
        <taxon>Terriglobales</taxon>
        <taxon>Acidobacteriaceae</taxon>
        <taxon>Edaphobacter</taxon>
    </lineage>
</organism>
<dbReference type="GO" id="GO:0004180">
    <property type="term" value="F:carboxypeptidase activity"/>
    <property type="evidence" value="ECO:0007669"/>
    <property type="project" value="UniProtKB-KW"/>
</dbReference>
<dbReference type="PANTHER" id="PTHR30069:SF46">
    <property type="entry name" value="OAR PROTEIN"/>
    <property type="match status" value="1"/>
</dbReference>
<evidence type="ECO:0000256" key="4">
    <source>
        <dbReference type="ARBA" id="ARBA00022692"/>
    </source>
</evidence>
<dbReference type="InterPro" id="IPR057601">
    <property type="entry name" value="Oar-like_b-barrel"/>
</dbReference>
<dbReference type="SUPFAM" id="SSF49464">
    <property type="entry name" value="Carboxypeptidase regulatory domain-like"/>
    <property type="match status" value="1"/>
</dbReference>
<dbReference type="SUPFAM" id="SSF56935">
    <property type="entry name" value="Porins"/>
    <property type="match status" value="1"/>
</dbReference>
<dbReference type="OrthoDB" id="97893at2"/>
<keyword evidence="8" id="KW-0121">Carboxypeptidase</keyword>
<evidence type="ECO:0000313" key="8">
    <source>
        <dbReference type="EMBL" id="RSL19252.1"/>
    </source>
</evidence>
<dbReference type="GO" id="GO:0015344">
    <property type="term" value="F:siderophore uptake transmembrane transporter activity"/>
    <property type="evidence" value="ECO:0007669"/>
    <property type="project" value="TreeGrafter"/>
</dbReference>
<comment type="subcellular location">
    <subcellularLocation>
        <location evidence="1">Cell outer membrane</location>
        <topology evidence="1">Multi-pass membrane protein</topology>
    </subcellularLocation>
</comment>
<dbReference type="Proteomes" id="UP000269669">
    <property type="component" value="Unassembled WGS sequence"/>
</dbReference>
<evidence type="ECO:0000256" key="5">
    <source>
        <dbReference type="ARBA" id="ARBA00023136"/>
    </source>
</evidence>
<dbReference type="InterPro" id="IPR008969">
    <property type="entry name" value="CarboxyPept-like_regulatory"/>
</dbReference>
<dbReference type="InterPro" id="IPR039426">
    <property type="entry name" value="TonB-dep_rcpt-like"/>
</dbReference>
<evidence type="ECO:0000256" key="3">
    <source>
        <dbReference type="ARBA" id="ARBA00022452"/>
    </source>
</evidence>
<keyword evidence="8" id="KW-0378">Hydrolase</keyword>
<evidence type="ECO:0000256" key="2">
    <source>
        <dbReference type="ARBA" id="ARBA00022448"/>
    </source>
</evidence>
<evidence type="ECO:0000259" key="7">
    <source>
        <dbReference type="Pfam" id="PF25183"/>
    </source>
</evidence>
<dbReference type="InterPro" id="IPR010917">
    <property type="entry name" value="TonB_rcpt_CS"/>
</dbReference>